<sequence>MSLKLHFLLYPKKIKNLFLFPKFMVCNPQNNDQLISDGDAQLIRNASVIDAFIPAECNFCASGALFLSLDDIATI</sequence>
<keyword evidence="2" id="KW-1185">Reference proteome</keyword>
<evidence type="ECO:0000313" key="1">
    <source>
        <dbReference type="EMBL" id="CRK94912.1"/>
    </source>
</evidence>
<dbReference type="Proteomes" id="UP000183832">
    <property type="component" value="Unassembled WGS sequence"/>
</dbReference>
<accession>A0A1J1I3M6</accession>
<dbReference type="AlphaFoldDB" id="A0A1J1I3M6"/>
<proteinExistence type="predicted"/>
<protein>
    <submittedName>
        <fullName evidence="1">CLUMA_CG008404, isoform A</fullName>
    </submittedName>
</protein>
<gene>
    <name evidence="1" type="ORF">CLUMA_CG008404</name>
</gene>
<name>A0A1J1I3M6_9DIPT</name>
<dbReference type="EMBL" id="CVRI01000040">
    <property type="protein sequence ID" value="CRK94912.1"/>
    <property type="molecule type" value="Genomic_DNA"/>
</dbReference>
<evidence type="ECO:0000313" key="2">
    <source>
        <dbReference type="Proteomes" id="UP000183832"/>
    </source>
</evidence>
<reference evidence="1 2" key="1">
    <citation type="submission" date="2015-04" db="EMBL/GenBank/DDBJ databases">
        <authorList>
            <person name="Syromyatnikov M.Y."/>
            <person name="Popov V.N."/>
        </authorList>
    </citation>
    <scope>NUCLEOTIDE SEQUENCE [LARGE SCALE GENOMIC DNA]</scope>
</reference>
<organism evidence="1 2">
    <name type="scientific">Clunio marinus</name>
    <dbReference type="NCBI Taxonomy" id="568069"/>
    <lineage>
        <taxon>Eukaryota</taxon>
        <taxon>Metazoa</taxon>
        <taxon>Ecdysozoa</taxon>
        <taxon>Arthropoda</taxon>
        <taxon>Hexapoda</taxon>
        <taxon>Insecta</taxon>
        <taxon>Pterygota</taxon>
        <taxon>Neoptera</taxon>
        <taxon>Endopterygota</taxon>
        <taxon>Diptera</taxon>
        <taxon>Nematocera</taxon>
        <taxon>Chironomoidea</taxon>
        <taxon>Chironomidae</taxon>
        <taxon>Clunio</taxon>
    </lineage>
</organism>